<dbReference type="Proteomes" id="UP000295496">
    <property type="component" value="Unassembled WGS sequence"/>
</dbReference>
<dbReference type="EMBL" id="SMGJ01000003">
    <property type="protein sequence ID" value="TCK69920.1"/>
    <property type="molecule type" value="Genomic_DNA"/>
</dbReference>
<dbReference type="InterPro" id="IPR050661">
    <property type="entry name" value="BglG_antiterminators"/>
</dbReference>
<organism evidence="6 7">
    <name type="scientific">Lonepinella koalarum</name>
    <dbReference type="NCBI Taxonomy" id="53417"/>
    <lineage>
        <taxon>Bacteria</taxon>
        <taxon>Pseudomonadati</taxon>
        <taxon>Pseudomonadota</taxon>
        <taxon>Gammaproteobacteria</taxon>
        <taxon>Pasteurellales</taxon>
        <taxon>Pasteurellaceae</taxon>
        <taxon>Lonepinella</taxon>
    </lineage>
</organism>
<dbReference type="Gene3D" id="1.10.10.10">
    <property type="entry name" value="Winged helix-like DNA-binding domain superfamily/Winged helix DNA-binding domain"/>
    <property type="match status" value="2"/>
</dbReference>
<dbReference type="Gene3D" id="3.40.930.10">
    <property type="entry name" value="Mannitol-specific EII, Chain A"/>
    <property type="match status" value="1"/>
</dbReference>
<name>A0A4R1KZ91_9PAST</name>
<dbReference type="InterPro" id="IPR011608">
    <property type="entry name" value="PRD"/>
</dbReference>
<protein>
    <submittedName>
        <fullName evidence="6">BglG family transcriptional antiterminator</fullName>
    </submittedName>
</protein>
<dbReference type="InterPro" id="IPR036390">
    <property type="entry name" value="WH_DNA-bd_sf"/>
</dbReference>
<dbReference type="SUPFAM" id="SSF63520">
    <property type="entry name" value="PTS-regulatory domain, PRD"/>
    <property type="match status" value="1"/>
</dbReference>
<evidence type="ECO:0000313" key="6">
    <source>
        <dbReference type="EMBL" id="TCK69920.1"/>
    </source>
</evidence>
<dbReference type="SUPFAM" id="SSF46785">
    <property type="entry name" value="Winged helix' DNA-binding domain"/>
    <property type="match status" value="1"/>
</dbReference>
<feature type="domain" description="PRD" evidence="5">
    <location>
        <begin position="277"/>
        <end position="382"/>
    </location>
</feature>
<gene>
    <name evidence="6" type="ORF">EV692_1135</name>
</gene>
<evidence type="ECO:0000256" key="3">
    <source>
        <dbReference type="ARBA" id="ARBA00023163"/>
    </source>
</evidence>
<sequence length="604" mass="70593">MLLTKRQSFLVQLLEKSHSYITVKELAQKCGCSERTIHYELNNLADYLAENSKVIEKRSGVGVMLTEHVAKNNLTKTSNKTSLHKRRVEIAYQLLFQEKILSYNLLSEKYFVSKTSIKRDLDYINNNIVSLNSNYQGTFIEQQPEALFLAFFRFNEFILSHENKDHVVLLKQYYSSEIVDFCLQELAFFLDKNQNAFAYNDSKNILNHLVIFFFNLNKGIHYTTTQILSKNIRTKTLFSFMKMILSVAKNLSIELENSDVDFLVQYIVFNKSSLIQENENYYHAIIKNLINKMSLIINVDFSKNQFLIERLSSHIPSMLERLKNKIMVKNEFSHELKLNYPEMFNAVIMATEDVFPNIDLNENEVAFITIYFQAALENILTDKRKILLVCSLGNAALAFLQHRFNHAIKNTDELTAVSYENINNLALEDYQYVFSTLELNTNYPYHKISLLVSEQEIISIINSHDKVKSIKFDNYFKLITDFNNKEQILTYATNFLAQRNRVSTDFLESILNREKIGSTDFPTGVATPHGAVDRVYQTSIVFIKNNRKIKWQDYYVDLIILICISQQDLKRSRVIISDIYNIINNQDILNEIRKDMENMNNNNY</sequence>
<keyword evidence="3" id="KW-0804">Transcription</keyword>
<dbReference type="Pfam" id="PF00359">
    <property type="entry name" value="PTS_EIIA_2"/>
    <property type="match status" value="1"/>
</dbReference>
<dbReference type="Pfam" id="PF00874">
    <property type="entry name" value="PRD"/>
    <property type="match status" value="1"/>
</dbReference>
<dbReference type="InterPro" id="IPR002178">
    <property type="entry name" value="PTS_EIIA_type-2_dom"/>
</dbReference>
<reference evidence="6 7" key="1">
    <citation type="submission" date="2019-03" db="EMBL/GenBank/DDBJ databases">
        <title>Genomic Encyclopedia of Type Strains, Phase IV (KMG-IV): sequencing the most valuable type-strain genomes for metagenomic binning, comparative biology and taxonomic classification.</title>
        <authorList>
            <person name="Goeker M."/>
        </authorList>
    </citation>
    <scope>NUCLEOTIDE SEQUENCE [LARGE SCALE GENOMIC DNA]</scope>
    <source>
        <strain evidence="6 7">DSM 10053</strain>
    </source>
</reference>
<evidence type="ECO:0000256" key="2">
    <source>
        <dbReference type="ARBA" id="ARBA00023015"/>
    </source>
</evidence>
<accession>A0A4R1KZ91</accession>
<keyword evidence="1" id="KW-0677">Repeat</keyword>
<evidence type="ECO:0000313" key="7">
    <source>
        <dbReference type="Proteomes" id="UP000295496"/>
    </source>
</evidence>
<dbReference type="InterPro" id="IPR013196">
    <property type="entry name" value="HTH_11"/>
</dbReference>
<keyword evidence="2" id="KW-0805">Transcription regulation</keyword>
<dbReference type="CDD" id="cd00133">
    <property type="entry name" value="PTS_IIB"/>
    <property type="match status" value="1"/>
</dbReference>
<evidence type="ECO:0000259" key="5">
    <source>
        <dbReference type="PROSITE" id="PS51372"/>
    </source>
</evidence>
<dbReference type="Gene3D" id="1.10.1790.10">
    <property type="entry name" value="PRD domain"/>
    <property type="match status" value="1"/>
</dbReference>
<dbReference type="AlphaFoldDB" id="A0A4R1KZ91"/>
<keyword evidence="7" id="KW-1185">Reference proteome</keyword>
<evidence type="ECO:0000259" key="4">
    <source>
        <dbReference type="PROSITE" id="PS51094"/>
    </source>
</evidence>
<evidence type="ECO:0000256" key="1">
    <source>
        <dbReference type="ARBA" id="ARBA00022737"/>
    </source>
</evidence>
<dbReference type="PROSITE" id="PS51372">
    <property type="entry name" value="PRD_2"/>
    <property type="match status" value="1"/>
</dbReference>
<dbReference type="PROSITE" id="PS51094">
    <property type="entry name" value="PTS_EIIA_TYPE_2"/>
    <property type="match status" value="1"/>
</dbReference>
<dbReference type="OrthoDB" id="3710983at2"/>
<dbReference type="Pfam" id="PF08279">
    <property type="entry name" value="HTH_11"/>
    <property type="match status" value="1"/>
</dbReference>
<proteinExistence type="predicted"/>
<dbReference type="PANTHER" id="PTHR30185:SF18">
    <property type="entry name" value="TRANSCRIPTIONAL REGULATOR MTLR"/>
    <property type="match status" value="1"/>
</dbReference>
<feature type="domain" description="PTS EIIA type-2" evidence="4">
    <location>
        <begin position="469"/>
        <end position="604"/>
    </location>
</feature>
<dbReference type="PANTHER" id="PTHR30185">
    <property type="entry name" value="CRYPTIC BETA-GLUCOSIDE BGL OPERON ANTITERMINATOR"/>
    <property type="match status" value="1"/>
</dbReference>
<dbReference type="InterPro" id="IPR036634">
    <property type="entry name" value="PRD_sf"/>
</dbReference>
<dbReference type="GO" id="GO:0006355">
    <property type="term" value="P:regulation of DNA-templated transcription"/>
    <property type="evidence" value="ECO:0007669"/>
    <property type="project" value="InterPro"/>
</dbReference>
<dbReference type="InterPro" id="IPR016152">
    <property type="entry name" value="PTrfase/Anion_transptr"/>
</dbReference>
<dbReference type="InterPro" id="IPR036388">
    <property type="entry name" value="WH-like_DNA-bd_sf"/>
</dbReference>
<comment type="caution">
    <text evidence="6">The sequence shown here is derived from an EMBL/GenBank/DDBJ whole genome shotgun (WGS) entry which is preliminary data.</text>
</comment>
<dbReference type="RefSeq" id="WP_132301396.1">
    <property type="nucleotide sequence ID" value="NZ_CP170642.1"/>
</dbReference>
<dbReference type="SUPFAM" id="SSF55804">
    <property type="entry name" value="Phoshotransferase/anion transport protein"/>
    <property type="match status" value="1"/>
</dbReference>